<evidence type="ECO:0000256" key="4">
    <source>
        <dbReference type="ARBA" id="ARBA00023136"/>
    </source>
</evidence>
<evidence type="ECO:0000256" key="5">
    <source>
        <dbReference type="PIRNR" id="PIRNR037091"/>
    </source>
</evidence>
<sequence>MKSKSKHRSLETFINDLLDVTNTRSKKERKMLELYNIKQTLYHSRQSLPAIQSAMLRLAYIAMTGNPIDFGLEKIIILLNSKKFQSIRIGWLAFIIFNITDEISLRPIIQILQQQLLSYENEAIQCLSLSVVSQVFSRMILDVVGPVVVQIAVSPKTSENARKKALIISGKVYQITREPHLISVLAPALSIYLGYGSHSIRMATATLTVNLMSLQPGAFSDVFEKVLDQLYQLYNSSNNDMGFTNYENNDAVINEDYEGTPSPWYSRQLIRILRYKSNWDFQELSKIDAVAMALFSRTGEKLSIRPALAYFIVFSEMASLLSMIPIPEHTIVRCAKTLVRYLENDRGTMIYFALNSLNRLFHTNPRIGSSISDCLDTLYKLIHNDDSEVCMNSLNLLVNLSTEENSKEIVEKLIQFLPSSPLFIRKHLCSVISNLAKKANDPIFYVDTIVELLFEEGDECDDSTWQTAVSLVDEDKSLQNHTIDLTLNLMKKALRPSEQLMKLTVYVAGEYVSEKVNRIVSFIQARFPLQSPQVQAMMVTAMAKVSIRFPAFLNQCQNFLRYCTASPLIEVSDRAKQYSTMLDIMPLHAHLLLKRMPNDMGEDMLSKMLDTVHGVARGDEEGVSTFTFDENEARMMPIESNEQLIQNFLLIGSGYIFHDMFLRVHLELDYKPPIVSSILSFENAEQLPLTEITVQIVTNEDILHKASPFPAFIEQRSVVDVNIDFLLVNVTSCFPVLNVAFKCGGISHLSQVAIPLSFQRVVQSVKINPDSFKTQWSALSNPNLTAEIPIPITSLDPASSEFNHADEEEEEANLNGKQDIQNVIDVARAEIELVLRSRLGLEPNYDLELPDCFIGGCGVYRVRKGPIVLMVIIEYNPQKSPNFAVCRIKSNNEKGLREAVGQLIPQQQQMMQMQMQFDPILQNQ</sequence>
<protein>
    <recommendedName>
        <fullName evidence="5">AP-2 complex subunit alpha</fullName>
    </recommendedName>
</protein>
<dbReference type="SUPFAM" id="SSF48371">
    <property type="entry name" value="ARM repeat"/>
    <property type="match status" value="1"/>
</dbReference>
<keyword evidence="5" id="KW-0254">Endocytosis</keyword>
<keyword evidence="4 5" id="KW-0472">Membrane</keyword>
<dbReference type="InterPro" id="IPR016024">
    <property type="entry name" value="ARM-type_fold"/>
</dbReference>
<feature type="domain" description="Clathrin/coatomer adaptor adaptin-like N-terminal" evidence="6">
    <location>
        <begin position="51"/>
        <end position="583"/>
    </location>
</feature>
<comment type="function">
    <text evidence="5">Adaptins are components of the adaptor complexes which link clathrin to receptors in coated vesicles. Clathrin-associated protein complexes are believed to interact with the cytoplasmic tails of membrane proteins, leading to their selection and concentration.</text>
</comment>
<evidence type="ECO:0000259" key="6">
    <source>
        <dbReference type="Pfam" id="PF01602"/>
    </source>
</evidence>
<reference evidence="7 8" key="1">
    <citation type="submission" date="2024-04" db="EMBL/GenBank/DDBJ databases">
        <title>Tritrichomonas musculus Genome.</title>
        <authorList>
            <person name="Alves-Ferreira E."/>
            <person name="Grigg M."/>
            <person name="Lorenzi H."/>
            <person name="Galac M."/>
        </authorList>
    </citation>
    <scope>NUCLEOTIDE SEQUENCE [LARGE SCALE GENOMIC DNA]</scope>
    <source>
        <strain evidence="7 8">EAF2021</strain>
    </source>
</reference>
<evidence type="ECO:0000256" key="3">
    <source>
        <dbReference type="ARBA" id="ARBA00022927"/>
    </source>
</evidence>
<dbReference type="InterPro" id="IPR050840">
    <property type="entry name" value="Adaptor_Complx_Large_Subunit"/>
</dbReference>
<dbReference type="Gene3D" id="2.60.40.1230">
    <property type="match status" value="1"/>
</dbReference>
<evidence type="ECO:0000313" key="7">
    <source>
        <dbReference type="EMBL" id="KAK8890122.1"/>
    </source>
</evidence>
<dbReference type="InterPro" id="IPR017104">
    <property type="entry name" value="AP2_complex_asu"/>
</dbReference>
<dbReference type="Pfam" id="PF01602">
    <property type="entry name" value="Adaptin_N"/>
    <property type="match status" value="1"/>
</dbReference>
<dbReference type="InterPro" id="IPR011989">
    <property type="entry name" value="ARM-like"/>
</dbReference>
<comment type="caution">
    <text evidence="7">The sequence shown here is derived from an EMBL/GenBank/DDBJ whole genome shotgun (WGS) entry which is preliminary data.</text>
</comment>
<evidence type="ECO:0000256" key="2">
    <source>
        <dbReference type="ARBA" id="ARBA00022448"/>
    </source>
</evidence>
<evidence type="ECO:0000313" key="8">
    <source>
        <dbReference type="Proteomes" id="UP001470230"/>
    </source>
</evidence>
<name>A0ABR2KG89_9EUKA</name>
<gene>
    <name evidence="7" type="ORF">M9Y10_034882</name>
</gene>
<dbReference type="InterPro" id="IPR002553">
    <property type="entry name" value="Clathrin/coatomer_adapt-like_N"/>
</dbReference>
<comment type="subcellular location">
    <subcellularLocation>
        <location evidence="1">Endomembrane system</location>
        <topology evidence="1">Peripheral membrane protein</topology>
    </subcellularLocation>
    <subcellularLocation>
        <location evidence="5">Membrane</location>
        <location evidence="5">Coated pit</location>
    </subcellularLocation>
</comment>
<dbReference type="PIRSF" id="PIRSF037091">
    <property type="entry name" value="AP2_complex_alpha"/>
    <property type="match status" value="1"/>
</dbReference>
<keyword evidence="5" id="KW-0168">Coated pit</keyword>
<keyword evidence="3 5" id="KW-0653">Protein transport</keyword>
<keyword evidence="8" id="KW-1185">Reference proteome</keyword>
<keyword evidence="2 5" id="KW-0813">Transport</keyword>
<organism evidence="7 8">
    <name type="scientific">Tritrichomonas musculus</name>
    <dbReference type="NCBI Taxonomy" id="1915356"/>
    <lineage>
        <taxon>Eukaryota</taxon>
        <taxon>Metamonada</taxon>
        <taxon>Parabasalia</taxon>
        <taxon>Tritrichomonadida</taxon>
        <taxon>Tritrichomonadidae</taxon>
        <taxon>Tritrichomonas</taxon>
    </lineage>
</organism>
<accession>A0ABR2KG89</accession>
<dbReference type="SUPFAM" id="SSF49348">
    <property type="entry name" value="Clathrin adaptor appendage domain"/>
    <property type="match status" value="1"/>
</dbReference>
<comment type="similarity">
    <text evidence="5">Belongs to the adaptor complexes large subunit family.</text>
</comment>
<proteinExistence type="inferred from homology"/>
<dbReference type="InterPro" id="IPR013041">
    <property type="entry name" value="Clathrin_app_Ig-like_sf"/>
</dbReference>
<dbReference type="Gene3D" id="1.25.10.10">
    <property type="entry name" value="Leucine-rich Repeat Variant"/>
    <property type="match status" value="1"/>
</dbReference>
<evidence type="ECO:0000256" key="1">
    <source>
        <dbReference type="ARBA" id="ARBA00004184"/>
    </source>
</evidence>
<dbReference type="Proteomes" id="UP001470230">
    <property type="component" value="Unassembled WGS sequence"/>
</dbReference>
<dbReference type="EMBL" id="JAPFFF010000005">
    <property type="protein sequence ID" value="KAK8890122.1"/>
    <property type="molecule type" value="Genomic_DNA"/>
</dbReference>
<dbReference type="PANTHER" id="PTHR22780">
    <property type="entry name" value="ADAPTIN, ALPHA/GAMMA/EPSILON"/>
    <property type="match status" value="1"/>
</dbReference>